<evidence type="ECO:0000256" key="2">
    <source>
        <dbReference type="ARBA" id="ARBA00022679"/>
    </source>
</evidence>
<dbReference type="InterPro" id="IPR021867">
    <property type="entry name" value="Bmt2/SAMTOR"/>
</dbReference>
<comment type="similarity">
    <text evidence="4">Belongs to the BMT2 family.</text>
</comment>
<keyword evidence="1 4" id="KW-0489">Methyltransferase</keyword>
<dbReference type="AlphaFoldDB" id="A0A9W8H4J6"/>
<evidence type="ECO:0000256" key="5">
    <source>
        <dbReference type="SAM" id="MobiDB-lite"/>
    </source>
</evidence>
<protein>
    <recommendedName>
        <fullName evidence="4">25S rRNA adenine-N(1) methyltransferase</fullName>
        <ecNumber evidence="4">2.1.1.-</ecNumber>
    </recommendedName>
</protein>
<dbReference type="OrthoDB" id="5954793at2759"/>
<comment type="function">
    <text evidence="4">S-adenosyl-L-methionine-dependent methyltransferase that specifically methylates the N(1) position of an adenine present in helix 65 in 25S rRNA.</text>
</comment>
<dbReference type="PANTHER" id="PTHR21008:SF1">
    <property type="entry name" value="25S RRNA (ADENINE(2142)-N(1))-METHYLTRANSFERASE"/>
    <property type="match status" value="1"/>
</dbReference>
<keyword evidence="2 4" id="KW-0808">Transferase</keyword>
<dbReference type="EC" id="2.1.1.-" evidence="4"/>
<dbReference type="HAMAP" id="MF_03044">
    <property type="entry name" value="BMT2"/>
    <property type="match status" value="1"/>
</dbReference>
<dbReference type="EMBL" id="JANBUH010000058">
    <property type="protein sequence ID" value="KAJ2755558.1"/>
    <property type="molecule type" value="Genomic_DNA"/>
</dbReference>
<evidence type="ECO:0000256" key="3">
    <source>
        <dbReference type="ARBA" id="ARBA00022691"/>
    </source>
</evidence>
<proteinExistence type="inferred from homology"/>
<dbReference type="SUPFAM" id="SSF53335">
    <property type="entry name" value="S-adenosyl-L-methionine-dependent methyltransferases"/>
    <property type="match status" value="1"/>
</dbReference>
<evidence type="ECO:0000256" key="1">
    <source>
        <dbReference type="ARBA" id="ARBA00022603"/>
    </source>
</evidence>
<organism evidence="6 7">
    <name type="scientific">Coemansia pectinata</name>
    <dbReference type="NCBI Taxonomy" id="1052879"/>
    <lineage>
        <taxon>Eukaryota</taxon>
        <taxon>Fungi</taxon>
        <taxon>Fungi incertae sedis</taxon>
        <taxon>Zoopagomycota</taxon>
        <taxon>Kickxellomycotina</taxon>
        <taxon>Kickxellomycetes</taxon>
        <taxon>Kickxellales</taxon>
        <taxon>Kickxellaceae</taxon>
        <taxon>Coemansia</taxon>
    </lineage>
</organism>
<dbReference type="PANTHER" id="PTHR21008">
    <property type="entry name" value="S-ADENOSYLMETHIONINE SENSOR UPSTREAM OF MTORC1-RELATED"/>
    <property type="match status" value="1"/>
</dbReference>
<reference evidence="6" key="1">
    <citation type="submission" date="2022-07" db="EMBL/GenBank/DDBJ databases">
        <title>Phylogenomic reconstructions and comparative analyses of Kickxellomycotina fungi.</title>
        <authorList>
            <person name="Reynolds N.K."/>
            <person name="Stajich J.E."/>
            <person name="Barry K."/>
            <person name="Grigoriev I.V."/>
            <person name="Crous P."/>
            <person name="Smith M.E."/>
        </authorList>
    </citation>
    <scope>NUCLEOTIDE SEQUENCE</scope>
    <source>
        <strain evidence="6">BCRC 34297</strain>
    </source>
</reference>
<keyword evidence="3 4" id="KW-0949">S-adenosyl-L-methionine</keyword>
<dbReference type="GO" id="GO:0005730">
    <property type="term" value="C:nucleolus"/>
    <property type="evidence" value="ECO:0007669"/>
    <property type="project" value="UniProtKB-SubCell"/>
</dbReference>
<dbReference type="Pfam" id="PF11968">
    <property type="entry name" value="Bmt2"/>
    <property type="match status" value="1"/>
</dbReference>
<keyword evidence="7" id="KW-1185">Reference proteome</keyword>
<gene>
    <name evidence="6" type="primary">BMT2</name>
    <name evidence="6" type="ORF">GGI19_001568</name>
</gene>
<dbReference type="Proteomes" id="UP001140011">
    <property type="component" value="Unassembled WGS sequence"/>
</dbReference>
<accession>A0A9W8H4J6</accession>
<evidence type="ECO:0000313" key="7">
    <source>
        <dbReference type="Proteomes" id="UP001140011"/>
    </source>
</evidence>
<evidence type="ECO:0000313" key="6">
    <source>
        <dbReference type="EMBL" id="KAJ2755558.1"/>
    </source>
</evidence>
<dbReference type="GO" id="GO:0016433">
    <property type="term" value="F:rRNA (adenine) methyltransferase activity"/>
    <property type="evidence" value="ECO:0007669"/>
    <property type="project" value="UniProtKB-UniRule"/>
</dbReference>
<feature type="binding site" evidence="4">
    <location>
        <position position="151"/>
    </location>
    <ligand>
        <name>S-adenosyl-L-methionine</name>
        <dbReference type="ChEBI" id="CHEBI:59789"/>
    </ligand>
</feature>
<feature type="region of interest" description="Disordered" evidence="5">
    <location>
        <begin position="1"/>
        <end position="27"/>
    </location>
</feature>
<sequence length="323" mass="36059">MPKTSKSKRRSLPVTARSSAGSAVPLPPIHVDGHEKVIIDTQSLASLPLVGKLGKSSTETRRRINHFHTLIKEYSKLAALRSKAPAPEIDEKIECVEREMAQMGGLDWYQKASLLGQCKSRGGDTSRWLVPKLRDLGLHKRGGKLRLLDVGALSCLNYAKERAWVDVVPIDLNSQEQGIYQQDFLDIGKQLVDGQTGEDEDDDISHLFEQPFDVICLSLVVNFIGDPVRRGDMLKQATRLLAPDGLLFLVLPLSCVTNSRYLDDERLLAIAQHLGLEQLSMHHTAKLAHYLYRLSRPESTESGHFKKKMLYSAAGRNNFSIVI</sequence>
<keyword evidence="4" id="KW-0539">Nucleus</keyword>
<dbReference type="InterPro" id="IPR029063">
    <property type="entry name" value="SAM-dependent_MTases_sf"/>
</dbReference>
<comment type="caution">
    <text evidence="6">The sequence shown here is derived from an EMBL/GenBank/DDBJ whole genome shotgun (WGS) entry which is preliminary data.</text>
</comment>
<feature type="compositionally biased region" description="Basic residues" evidence="5">
    <location>
        <begin position="1"/>
        <end position="11"/>
    </location>
</feature>
<feature type="binding site" evidence="4">
    <location>
        <position position="171"/>
    </location>
    <ligand>
        <name>S-adenosyl-L-methionine</name>
        <dbReference type="ChEBI" id="CHEBI:59789"/>
    </ligand>
</feature>
<evidence type="ECO:0000256" key="4">
    <source>
        <dbReference type="HAMAP-Rule" id="MF_03044"/>
    </source>
</evidence>
<comment type="subcellular location">
    <subcellularLocation>
        <location evidence="4">Nucleus</location>
        <location evidence="4">Nucleolus</location>
    </subcellularLocation>
</comment>
<dbReference type="Gene3D" id="3.40.50.150">
    <property type="entry name" value="Vaccinia Virus protein VP39"/>
    <property type="match status" value="1"/>
</dbReference>
<name>A0A9W8H4J6_9FUNG</name>